<keyword evidence="2" id="KW-1185">Reference proteome</keyword>
<sequence>MIGIRPLHAGAIWLLSFACAHGTDIPIVFNILESSRTETIAYSTGNSSEQVISHQGTMHAVLSFDPTSQKPTAIRFTGGVIRESDATFKNTAKIHFTGFGTKNVGIEQSSSGLQIKVETLGGPHDIDDQGWVQETDRILTYPIAGILTAKLTIDGRTQTQRIDVALDPPDSVESSMGPEIRLEVVETEGDSTTSTYKLTFHTTLDLEQSEKIPDTNTTLTSKTAGTTTAEAEFSAPNKFGQWLLDGGYELEDEDSTNEHGTYLAALYAFSLPASEKSSFPWSFTHEAEGLTLTLHLPENGLQRGIQIESCDNLRNGAWHPLPPEKFLDGASSLEQGETGPRRIRFPNAPSQFYRLVPADPDN</sequence>
<proteinExistence type="predicted"/>
<dbReference type="AlphaFoldDB" id="A0A934VTN2"/>
<accession>A0A934VTN2</accession>
<dbReference type="Proteomes" id="UP000617628">
    <property type="component" value="Unassembled WGS sequence"/>
</dbReference>
<reference evidence="1" key="1">
    <citation type="submission" date="2021-01" db="EMBL/GenBank/DDBJ databases">
        <title>Modified the classification status of verrucomicrobia.</title>
        <authorList>
            <person name="Feng X."/>
        </authorList>
    </citation>
    <scope>NUCLEOTIDE SEQUENCE</scope>
    <source>
        <strain evidence="1">KCTC 13126</strain>
    </source>
</reference>
<organism evidence="1 2">
    <name type="scientific">Pelagicoccus mobilis</name>
    <dbReference type="NCBI Taxonomy" id="415221"/>
    <lineage>
        <taxon>Bacteria</taxon>
        <taxon>Pseudomonadati</taxon>
        <taxon>Verrucomicrobiota</taxon>
        <taxon>Opitutia</taxon>
        <taxon>Puniceicoccales</taxon>
        <taxon>Pelagicoccaceae</taxon>
        <taxon>Pelagicoccus</taxon>
    </lineage>
</organism>
<protein>
    <submittedName>
        <fullName evidence="1">Uncharacterized protein</fullName>
    </submittedName>
</protein>
<name>A0A934VTN2_9BACT</name>
<gene>
    <name evidence="1" type="ORF">JIN87_25425</name>
</gene>
<dbReference type="PROSITE" id="PS51257">
    <property type="entry name" value="PROKAR_LIPOPROTEIN"/>
    <property type="match status" value="1"/>
</dbReference>
<dbReference type="EMBL" id="JAENIL010000077">
    <property type="protein sequence ID" value="MBK1880250.1"/>
    <property type="molecule type" value="Genomic_DNA"/>
</dbReference>
<evidence type="ECO:0000313" key="1">
    <source>
        <dbReference type="EMBL" id="MBK1880250.1"/>
    </source>
</evidence>
<evidence type="ECO:0000313" key="2">
    <source>
        <dbReference type="Proteomes" id="UP000617628"/>
    </source>
</evidence>
<comment type="caution">
    <text evidence="1">The sequence shown here is derived from an EMBL/GenBank/DDBJ whole genome shotgun (WGS) entry which is preliminary data.</text>
</comment>
<dbReference type="RefSeq" id="WP_200359011.1">
    <property type="nucleotide sequence ID" value="NZ_JAENIL010000077.1"/>
</dbReference>